<accession>A0A1G2G674</accession>
<dbReference type="AlphaFoldDB" id="A0A1G2G674"/>
<name>A0A1G2G674_9BACT</name>
<sequence>MIDRSHSGFRVHTLRFVRTVKGDLSPGTQGTIVYETESLGRQLVLIDWDAGFSVPAFPDEIEIEDRKDEVQDGRPA</sequence>
<comment type="caution">
    <text evidence="1">The sequence shown here is derived from an EMBL/GenBank/DDBJ whole genome shotgun (WGS) entry which is preliminary data.</text>
</comment>
<gene>
    <name evidence="1" type="ORF">A2756_02180</name>
</gene>
<dbReference type="EMBL" id="MHNL01000005">
    <property type="protein sequence ID" value="OGZ45693.1"/>
    <property type="molecule type" value="Genomic_DNA"/>
</dbReference>
<dbReference type="Proteomes" id="UP000177785">
    <property type="component" value="Unassembled WGS sequence"/>
</dbReference>
<evidence type="ECO:0000313" key="2">
    <source>
        <dbReference type="Proteomes" id="UP000177785"/>
    </source>
</evidence>
<reference evidence="1 2" key="1">
    <citation type="journal article" date="2016" name="Nat. Commun.">
        <title>Thousands of microbial genomes shed light on interconnected biogeochemical processes in an aquifer system.</title>
        <authorList>
            <person name="Anantharaman K."/>
            <person name="Brown C.T."/>
            <person name="Hug L.A."/>
            <person name="Sharon I."/>
            <person name="Castelle C.J."/>
            <person name="Probst A.J."/>
            <person name="Thomas B.C."/>
            <person name="Singh A."/>
            <person name="Wilkins M.J."/>
            <person name="Karaoz U."/>
            <person name="Brodie E.L."/>
            <person name="Williams K.H."/>
            <person name="Hubbard S.S."/>
            <person name="Banfield J.F."/>
        </authorList>
    </citation>
    <scope>NUCLEOTIDE SEQUENCE [LARGE SCALE GENOMIC DNA]</scope>
</reference>
<protein>
    <recommendedName>
        <fullName evidence="3">DUF4314 domain-containing protein</fullName>
    </recommendedName>
</protein>
<organism evidence="1 2">
    <name type="scientific">Candidatus Ryanbacteria bacterium RIFCSPHIGHO2_01_FULL_48_27</name>
    <dbReference type="NCBI Taxonomy" id="1802115"/>
    <lineage>
        <taxon>Bacteria</taxon>
        <taxon>Candidatus Ryaniibacteriota</taxon>
    </lineage>
</organism>
<evidence type="ECO:0000313" key="1">
    <source>
        <dbReference type="EMBL" id="OGZ45693.1"/>
    </source>
</evidence>
<evidence type="ECO:0008006" key="3">
    <source>
        <dbReference type="Google" id="ProtNLM"/>
    </source>
</evidence>
<proteinExistence type="predicted"/>